<dbReference type="EMBL" id="QMQB01000001">
    <property type="protein sequence ID" value="RLE15331.1"/>
    <property type="molecule type" value="Genomic_DNA"/>
</dbReference>
<dbReference type="Proteomes" id="UP000885660">
    <property type="component" value="Unassembled WGS sequence"/>
</dbReference>
<evidence type="ECO:0000256" key="3">
    <source>
        <dbReference type="ARBA" id="ARBA00022741"/>
    </source>
</evidence>
<dbReference type="Proteomes" id="UP000267654">
    <property type="component" value="Unassembled WGS sequence"/>
</dbReference>
<reference evidence="7" key="2">
    <citation type="journal article" date="2020" name="mSystems">
        <title>Genome- and Community-Level Interaction Insights into Carbon Utilization and Element Cycling Functions of Hydrothermarchaeota in Hydrothermal Sediment.</title>
        <authorList>
            <person name="Zhou Z."/>
            <person name="Liu Y."/>
            <person name="Xu W."/>
            <person name="Pan J."/>
            <person name="Luo Z.H."/>
            <person name="Li M."/>
        </authorList>
    </citation>
    <scope>NUCLEOTIDE SEQUENCE [LARGE SCALE GENOMIC DNA]</scope>
    <source>
        <strain evidence="7">HyVt-219</strain>
    </source>
</reference>
<evidence type="ECO:0000256" key="4">
    <source>
        <dbReference type="ARBA" id="ARBA00022777"/>
    </source>
</evidence>
<evidence type="ECO:0000259" key="6">
    <source>
        <dbReference type="Pfam" id="PF00294"/>
    </source>
</evidence>
<dbReference type="InterPro" id="IPR050306">
    <property type="entry name" value="PfkB_Carbo_kinase"/>
</dbReference>
<dbReference type="PANTHER" id="PTHR43085">
    <property type="entry name" value="HEXOKINASE FAMILY MEMBER"/>
    <property type="match status" value="1"/>
</dbReference>
<feature type="domain" description="Carbohydrate kinase PfkB" evidence="6">
    <location>
        <begin position="6"/>
        <end position="301"/>
    </location>
</feature>
<evidence type="ECO:0000313" key="9">
    <source>
        <dbReference type="Proteomes" id="UP000267654"/>
    </source>
</evidence>
<keyword evidence="5" id="KW-0067">ATP-binding</keyword>
<proteinExistence type="inferred from homology"/>
<dbReference type="PROSITE" id="PS00584">
    <property type="entry name" value="PFKB_KINASES_2"/>
    <property type="match status" value="1"/>
</dbReference>
<dbReference type="InterPro" id="IPR002173">
    <property type="entry name" value="Carboh/pur_kinase_PfkB_CS"/>
</dbReference>
<evidence type="ECO:0000256" key="1">
    <source>
        <dbReference type="ARBA" id="ARBA00010688"/>
    </source>
</evidence>
<dbReference type="CDD" id="cd01166">
    <property type="entry name" value="KdgK"/>
    <property type="match status" value="1"/>
</dbReference>
<reference evidence="8 9" key="1">
    <citation type="submission" date="2018-06" db="EMBL/GenBank/DDBJ databases">
        <title>Extensive metabolic versatility and redundancy in microbially diverse, dynamic hydrothermal sediments.</title>
        <authorList>
            <person name="Dombrowski N."/>
            <person name="Teske A."/>
            <person name="Baker B.J."/>
        </authorList>
    </citation>
    <scope>NUCLEOTIDE SEQUENCE [LARGE SCALE GENOMIC DNA]</scope>
    <source>
        <strain evidence="8">B19_G9</strain>
    </source>
</reference>
<protein>
    <submittedName>
        <fullName evidence="8">Sugar kinase</fullName>
    </submittedName>
</protein>
<keyword evidence="2" id="KW-0808">Transferase</keyword>
<dbReference type="GO" id="GO:0005524">
    <property type="term" value="F:ATP binding"/>
    <property type="evidence" value="ECO:0007669"/>
    <property type="project" value="UniProtKB-KW"/>
</dbReference>
<dbReference type="SUPFAM" id="SSF53613">
    <property type="entry name" value="Ribokinase-like"/>
    <property type="match status" value="1"/>
</dbReference>
<dbReference type="PANTHER" id="PTHR43085:SF1">
    <property type="entry name" value="PSEUDOURIDINE KINASE-RELATED"/>
    <property type="match status" value="1"/>
</dbReference>
<evidence type="ECO:0000256" key="5">
    <source>
        <dbReference type="ARBA" id="ARBA00022840"/>
    </source>
</evidence>
<name>A0A662DM26_UNCAE</name>
<gene>
    <name evidence="8" type="ORF">DRI96_00055</name>
    <name evidence="7" type="ORF">ENG47_02030</name>
</gene>
<keyword evidence="4 8" id="KW-0418">Kinase</keyword>
<keyword evidence="3" id="KW-0547">Nucleotide-binding</keyword>
<comment type="caution">
    <text evidence="8">The sequence shown here is derived from an EMBL/GenBank/DDBJ whole genome shotgun (WGS) entry which is preliminary data.</text>
</comment>
<organism evidence="8 9">
    <name type="scientific">Aerophobetes bacterium</name>
    <dbReference type="NCBI Taxonomy" id="2030807"/>
    <lineage>
        <taxon>Bacteria</taxon>
        <taxon>Candidatus Aerophobota</taxon>
    </lineage>
</organism>
<dbReference type="Pfam" id="PF00294">
    <property type="entry name" value="PfkB"/>
    <property type="match status" value="1"/>
</dbReference>
<evidence type="ECO:0000313" key="7">
    <source>
        <dbReference type="EMBL" id="HDN84521.1"/>
    </source>
</evidence>
<evidence type="ECO:0000256" key="2">
    <source>
        <dbReference type="ARBA" id="ARBA00022679"/>
    </source>
</evidence>
<dbReference type="EMBL" id="DRBC01000113">
    <property type="protein sequence ID" value="HDN84521.1"/>
    <property type="molecule type" value="Genomic_DNA"/>
</dbReference>
<dbReference type="InterPro" id="IPR011611">
    <property type="entry name" value="PfkB_dom"/>
</dbReference>
<sequence>MKSSVKVVAIGEAVVEIFRKYPDQSFDKIADFVGPFPSGAPAIFADTLAKLGCPVGFVGPVGKDEFGRCILKKLKEDGVDIGQMIILPDCTTGTAFTTYFSNGRRKFLYHMKDAAPGRFSPEHIKEDYFSQVEFLHITGNVLAISDSSRKACHKAANLVKKEGGKISFDPNLRPELLSIREIRALCDPFVKMADILLPGEEELKVLAGTRDLKKATEEFIGRGIHIIAIKQGKRGSMIFTPHTRLYIPPFEVEEIDPTGAGDCYDAGFIFGLLKGWELEKIGKFSNAVGALAVTKRGGMEGLSSLSQVIDFMRERENN</sequence>
<accession>A0A662DM26</accession>
<dbReference type="Gene3D" id="3.40.1190.20">
    <property type="match status" value="1"/>
</dbReference>
<dbReference type="AlphaFoldDB" id="A0A662DM26"/>
<comment type="similarity">
    <text evidence="1">Belongs to the carbohydrate kinase PfkB family.</text>
</comment>
<dbReference type="GO" id="GO:0016301">
    <property type="term" value="F:kinase activity"/>
    <property type="evidence" value="ECO:0007669"/>
    <property type="project" value="UniProtKB-KW"/>
</dbReference>
<dbReference type="InterPro" id="IPR029056">
    <property type="entry name" value="Ribokinase-like"/>
</dbReference>
<evidence type="ECO:0000313" key="8">
    <source>
        <dbReference type="EMBL" id="RLE15331.1"/>
    </source>
</evidence>